<dbReference type="Proteomes" id="UP000594260">
    <property type="component" value="Unplaced"/>
</dbReference>
<keyword evidence="3" id="KW-1185">Reference proteome</keyword>
<dbReference type="RefSeq" id="XP_022671304.1">
    <property type="nucleotide sequence ID" value="XM_022815569.1"/>
</dbReference>
<dbReference type="RefSeq" id="XP_022671303.1">
    <property type="nucleotide sequence ID" value="XM_022815568.1"/>
</dbReference>
<reference evidence="2" key="1">
    <citation type="submission" date="2021-01" db="UniProtKB">
        <authorList>
            <consortium name="EnsemblMetazoa"/>
        </authorList>
    </citation>
    <scope>IDENTIFICATION</scope>
</reference>
<dbReference type="KEGG" id="vde:111254588"/>
<protein>
    <submittedName>
        <fullName evidence="2">Uncharacterized protein</fullName>
    </submittedName>
</protein>
<dbReference type="AlphaFoldDB" id="A0A7M7KVK4"/>
<feature type="region of interest" description="Disordered" evidence="1">
    <location>
        <begin position="67"/>
        <end position="100"/>
    </location>
</feature>
<feature type="region of interest" description="Disordered" evidence="1">
    <location>
        <begin position="520"/>
        <end position="557"/>
    </location>
</feature>
<dbReference type="EnsemblMetazoa" id="XM_022815569">
    <property type="protein sequence ID" value="XP_022671304"/>
    <property type="gene ID" value="LOC111254588"/>
</dbReference>
<dbReference type="GeneID" id="111254588"/>
<feature type="compositionally biased region" description="Low complexity" evidence="1">
    <location>
        <begin position="521"/>
        <end position="537"/>
    </location>
</feature>
<sequence>MSENHARAIATSLANSKEITFGIQNRPTLTAVTPAAVISNEIKSNVASTSADTLQAPNLILTGRNDTAASVTSASQGPNTSQREPVSPATPAVSTHETLPSDPVTMIPLLQSRSSQADTFQKLLKKYLIGQVLVLQSRVLLYTTRPQGERSVYCVELSTGMPHGTYFSTVVTPSHEFRNPIVKMVDLSQGPHIRVGMLLSDCSFHISVFDPVAFRWPRKGFVYTKLIYLPHPTDEDSTWNIFSRQIVYSPTCDILFWTRLDPVSSAADNCRPPNWKLVMYDLVNRFEKPLMSLPGPAILTPLTHELAILLRSYGAIFIDYASLSADHRRVRLDLSSGDGPGCSWQEARRNASQQMGCYYWHPAAHVIEFIPVRNLRPRATHEQLEGFCPCKESRPGFSLKKNLLVKEATSGKKSALTLAASAPILSVVILYGRTLFRLSGQVCAPLLQINIPAPVRESFYHVLYRDRVVVLHSSSSIIIYLIRENTFRTVEGQFIIAGQGVVCSPSDGSVTKIRIAHGVVEEGPQAPEELPELPEQGTVTEPSKSPASPQQTQSTNH</sequence>
<accession>A0A7M7KVK4</accession>
<evidence type="ECO:0000313" key="3">
    <source>
        <dbReference type="Proteomes" id="UP000594260"/>
    </source>
</evidence>
<evidence type="ECO:0000313" key="2">
    <source>
        <dbReference type="EnsemblMetazoa" id="XP_022671304"/>
    </source>
</evidence>
<dbReference type="EnsemblMetazoa" id="XM_022815568">
    <property type="protein sequence ID" value="XP_022671303"/>
    <property type="gene ID" value="LOC111254588"/>
</dbReference>
<organism evidence="2 3">
    <name type="scientific">Varroa destructor</name>
    <name type="common">Honeybee mite</name>
    <dbReference type="NCBI Taxonomy" id="109461"/>
    <lineage>
        <taxon>Eukaryota</taxon>
        <taxon>Metazoa</taxon>
        <taxon>Ecdysozoa</taxon>
        <taxon>Arthropoda</taxon>
        <taxon>Chelicerata</taxon>
        <taxon>Arachnida</taxon>
        <taxon>Acari</taxon>
        <taxon>Parasitiformes</taxon>
        <taxon>Mesostigmata</taxon>
        <taxon>Gamasina</taxon>
        <taxon>Dermanyssoidea</taxon>
        <taxon>Varroidae</taxon>
        <taxon>Varroa</taxon>
    </lineage>
</organism>
<feature type="compositionally biased region" description="Polar residues" evidence="1">
    <location>
        <begin position="67"/>
        <end position="84"/>
    </location>
</feature>
<evidence type="ECO:0000256" key="1">
    <source>
        <dbReference type="SAM" id="MobiDB-lite"/>
    </source>
</evidence>
<name>A0A7M7KVK4_VARDE</name>
<dbReference type="InParanoid" id="A0A7M7KVK4"/>
<dbReference type="OrthoDB" id="10352046at2759"/>
<proteinExistence type="predicted"/>
<feature type="compositionally biased region" description="Polar residues" evidence="1">
    <location>
        <begin position="538"/>
        <end position="557"/>
    </location>
</feature>